<evidence type="ECO:0000259" key="5">
    <source>
        <dbReference type="Pfam" id="PF00501"/>
    </source>
</evidence>
<evidence type="ECO:0000259" key="6">
    <source>
        <dbReference type="Pfam" id="PF23024"/>
    </source>
</evidence>
<protein>
    <submittedName>
        <fullName evidence="7">Long-chain-fatty-acid--AMP ligase FadD28</fullName>
        <ecNumber evidence="7">6.2.1.-</ecNumber>
    </submittedName>
</protein>
<dbReference type="FunFam" id="3.40.50.12780:FF:000013">
    <property type="entry name" value="Long-chain-fatty-acid--AMP ligase FadD32"/>
    <property type="match status" value="1"/>
</dbReference>
<dbReference type="NCBIfam" id="NF004509">
    <property type="entry name" value="PRK05850.1"/>
    <property type="match status" value="1"/>
</dbReference>
<comment type="similarity">
    <text evidence="1">Belongs to the ATP-dependent AMP-binding enzyme family.</text>
</comment>
<dbReference type="FunFam" id="3.30.300.30:FF:000016">
    <property type="entry name" value="Fatty-acid-CoA ligase FadD26"/>
    <property type="match status" value="1"/>
</dbReference>
<dbReference type="GO" id="GO:0016874">
    <property type="term" value="F:ligase activity"/>
    <property type="evidence" value="ECO:0007669"/>
    <property type="project" value="UniProtKB-KW"/>
</dbReference>
<dbReference type="GO" id="GO:0005886">
    <property type="term" value="C:plasma membrane"/>
    <property type="evidence" value="ECO:0007669"/>
    <property type="project" value="TreeGrafter"/>
</dbReference>
<dbReference type="InterPro" id="IPR000873">
    <property type="entry name" value="AMP-dep_synth/lig_dom"/>
</dbReference>
<evidence type="ECO:0000313" key="7">
    <source>
        <dbReference type="EMBL" id="VDM88026.1"/>
    </source>
</evidence>
<accession>A0A3S4BUN0</accession>
<dbReference type="PANTHER" id="PTHR22754">
    <property type="entry name" value="DISCO-INTERACTING PROTEIN 2 DIP2 -RELATED"/>
    <property type="match status" value="1"/>
</dbReference>
<dbReference type="Pfam" id="PF00501">
    <property type="entry name" value="AMP-binding"/>
    <property type="match status" value="1"/>
</dbReference>
<dbReference type="Gene3D" id="3.40.50.12780">
    <property type="entry name" value="N-terminal domain of ligase-like"/>
    <property type="match status" value="1"/>
</dbReference>
<gene>
    <name evidence="7" type="ORF">MB901379_01581</name>
</gene>
<evidence type="ECO:0000256" key="2">
    <source>
        <dbReference type="ARBA" id="ARBA00022598"/>
    </source>
</evidence>
<dbReference type="GO" id="GO:0006633">
    <property type="term" value="P:fatty acid biosynthetic process"/>
    <property type="evidence" value="ECO:0007669"/>
    <property type="project" value="TreeGrafter"/>
</dbReference>
<dbReference type="GO" id="GO:0070566">
    <property type="term" value="F:adenylyltransferase activity"/>
    <property type="evidence" value="ECO:0007669"/>
    <property type="project" value="TreeGrafter"/>
</dbReference>
<proteinExistence type="inferred from homology"/>
<dbReference type="Pfam" id="PF23024">
    <property type="entry name" value="AMP-dom_DIP2-like"/>
    <property type="match status" value="1"/>
</dbReference>
<dbReference type="CDD" id="cd05931">
    <property type="entry name" value="FAAL"/>
    <property type="match status" value="1"/>
</dbReference>
<reference evidence="8" key="1">
    <citation type="submission" date="2018-02" db="EMBL/GenBank/DDBJ databases">
        <authorList>
            <person name="Seth-Smith MB H."/>
            <person name="Seth-Smith H."/>
        </authorList>
    </citation>
    <scope>NUCLEOTIDE SEQUENCE [LARGE SCALE GENOMIC DNA]</scope>
</reference>
<sequence length="582" mass="62721">MPMSVRSLPAALRACARLQPNDPAFTFMNYEQDWGGVAETLTWSQLYRRTLNVAQELSRCGSAGDRVVILAPQGLEYIVGFLGALQAARVAVPLSVPQGGASDERADSVLRDASPVAILTTSPVIDDVAQHVTAGPNETAPSIIELDRLDLDSPNGSGGADENYPTTAYLQYTSGSTREPAGVMLSHQNLRTNFEQLMAGYFAETDGIAPADSTLVSWLPFYHDMGLVLGVCAPILGGYQAVLTSPVSFLQRPARWMHMLANSSHAFSAAPNFAFELTAKKVSDDDMTGLDLGNVLTILSGSERVQPATLKRFADRFARFNLAEKVIRPSYGLAEATVYVATSRPGQPPEVLDFEAESLSAGQAKRCESGSGTPLVSYVLPRSPIVRVVDPDTCTECPDGTVGEIWVHGDNVAIGYWHKPDESERTFGGKMASPSEGTPVGPWLRTGDSGFIADGKMFIIGRIKDLLIVYGRNHSPDDIEATIQEITRSRCAAISVPGDRSTEKLVAIIEFRKRGDSDKDLLDTLVDIKREVTSALSNSHGLSVADLVLVAPGSIPTTTSGKVRRAACVEQYRQDQFARLDV</sequence>
<name>A0A3S4BUN0_9MYCO</name>
<evidence type="ECO:0000256" key="3">
    <source>
        <dbReference type="ARBA" id="ARBA00022832"/>
    </source>
</evidence>
<evidence type="ECO:0000313" key="8">
    <source>
        <dbReference type="Proteomes" id="UP000269998"/>
    </source>
</evidence>
<dbReference type="EMBL" id="LR130759">
    <property type="protein sequence ID" value="VDM88026.1"/>
    <property type="molecule type" value="Genomic_DNA"/>
</dbReference>
<keyword evidence="3" id="KW-0276">Fatty acid metabolism</keyword>
<dbReference type="GO" id="GO:0071766">
    <property type="term" value="P:Actinobacterium-type cell wall biogenesis"/>
    <property type="evidence" value="ECO:0007669"/>
    <property type="project" value="UniProtKB-ARBA"/>
</dbReference>
<dbReference type="KEGG" id="mbai:MB901379_01581"/>
<dbReference type="PANTHER" id="PTHR22754:SF32">
    <property type="entry name" value="DISCO-INTERACTING PROTEIN 2"/>
    <property type="match status" value="1"/>
</dbReference>
<dbReference type="InterPro" id="IPR042099">
    <property type="entry name" value="ANL_N_sf"/>
</dbReference>
<dbReference type="AlphaFoldDB" id="A0A3S4BUN0"/>
<dbReference type="SUPFAM" id="SSF56801">
    <property type="entry name" value="Acetyl-CoA synthetase-like"/>
    <property type="match status" value="1"/>
</dbReference>
<keyword evidence="8" id="KW-1185">Reference proteome</keyword>
<keyword evidence="2 7" id="KW-0436">Ligase</keyword>
<evidence type="ECO:0000256" key="4">
    <source>
        <dbReference type="ARBA" id="ARBA00023098"/>
    </source>
</evidence>
<dbReference type="InterPro" id="IPR045851">
    <property type="entry name" value="AMP-bd_C_sf"/>
</dbReference>
<keyword evidence="4" id="KW-0443">Lipid metabolism</keyword>
<dbReference type="InterPro" id="IPR053437">
    <property type="entry name" value="LCFA-AMP_ligase_FadD28"/>
</dbReference>
<dbReference type="InterPro" id="IPR040097">
    <property type="entry name" value="FAAL/FAAC"/>
</dbReference>
<dbReference type="Gene3D" id="3.30.300.30">
    <property type="match status" value="1"/>
</dbReference>
<evidence type="ECO:0000256" key="1">
    <source>
        <dbReference type="ARBA" id="ARBA00006432"/>
    </source>
</evidence>
<feature type="domain" description="AMP-dependent synthetase/ligase" evidence="5">
    <location>
        <begin position="14"/>
        <end position="417"/>
    </location>
</feature>
<dbReference type="Proteomes" id="UP000269998">
    <property type="component" value="Chromosome"/>
</dbReference>
<dbReference type="InterPro" id="IPR025110">
    <property type="entry name" value="AMP-bd_C"/>
</dbReference>
<dbReference type="EC" id="6.2.1.-" evidence="7"/>
<organism evidence="7 8">
    <name type="scientific">Mycobacterium basiliense</name>
    <dbReference type="NCBI Taxonomy" id="2094119"/>
    <lineage>
        <taxon>Bacteria</taxon>
        <taxon>Bacillati</taxon>
        <taxon>Actinomycetota</taxon>
        <taxon>Actinomycetes</taxon>
        <taxon>Mycobacteriales</taxon>
        <taxon>Mycobacteriaceae</taxon>
        <taxon>Mycobacterium</taxon>
    </lineage>
</organism>
<dbReference type="NCBIfam" id="NF038338">
    <property type="entry name" value="FAAL_FadD28"/>
    <property type="match status" value="1"/>
</dbReference>
<feature type="domain" description="AMP-binding enzyme C-terminal" evidence="6">
    <location>
        <begin position="465"/>
        <end position="576"/>
    </location>
</feature>